<organism evidence="2 3">
    <name type="scientific">Candidatus Borkfalkia excrementigallinarum</name>
    <dbReference type="NCBI Taxonomy" id="2838506"/>
    <lineage>
        <taxon>Bacteria</taxon>
        <taxon>Bacillati</taxon>
        <taxon>Bacillota</taxon>
        <taxon>Clostridia</taxon>
        <taxon>Christensenellales</taxon>
        <taxon>Christensenellaceae</taxon>
        <taxon>Candidatus Borkfalkia</taxon>
    </lineage>
</organism>
<protein>
    <submittedName>
        <fullName evidence="2">Uncharacterized protein</fullName>
    </submittedName>
</protein>
<accession>A0A9D2CT80</accession>
<dbReference type="EMBL" id="DXCQ01000042">
    <property type="protein sequence ID" value="HIY97038.1"/>
    <property type="molecule type" value="Genomic_DNA"/>
</dbReference>
<dbReference type="Proteomes" id="UP000886750">
    <property type="component" value="Unassembled WGS sequence"/>
</dbReference>
<dbReference type="AlphaFoldDB" id="A0A9D2CT80"/>
<reference evidence="2" key="1">
    <citation type="journal article" date="2021" name="PeerJ">
        <title>Extensive microbial diversity within the chicken gut microbiome revealed by metagenomics and culture.</title>
        <authorList>
            <person name="Gilroy R."/>
            <person name="Ravi A."/>
            <person name="Getino M."/>
            <person name="Pursley I."/>
            <person name="Horton D.L."/>
            <person name="Alikhan N.F."/>
            <person name="Baker D."/>
            <person name="Gharbi K."/>
            <person name="Hall N."/>
            <person name="Watson M."/>
            <person name="Adriaenssens E.M."/>
            <person name="Foster-Nyarko E."/>
            <person name="Jarju S."/>
            <person name="Secka A."/>
            <person name="Antonio M."/>
            <person name="Oren A."/>
            <person name="Chaudhuri R.R."/>
            <person name="La Ragione R."/>
            <person name="Hildebrand F."/>
            <person name="Pallen M.J."/>
        </authorList>
    </citation>
    <scope>NUCLEOTIDE SEQUENCE</scope>
    <source>
        <strain evidence="2">1345</strain>
    </source>
</reference>
<gene>
    <name evidence="2" type="ORF">H9729_05055</name>
</gene>
<evidence type="ECO:0000313" key="2">
    <source>
        <dbReference type="EMBL" id="HIY97038.1"/>
    </source>
</evidence>
<proteinExistence type="predicted"/>
<name>A0A9D2CT80_9FIRM</name>
<sequence>VAGFEPTNDGVRGSMGEGKSGNFCAWKIVEKLPFLAENRQTPIKNSCFLRFFLLPKIRL</sequence>
<feature type="region of interest" description="Disordered" evidence="1">
    <location>
        <begin position="1"/>
        <end position="20"/>
    </location>
</feature>
<comment type="caution">
    <text evidence="2">The sequence shown here is derived from an EMBL/GenBank/DDBJ whole genome shotgun (WGS) entry which is preliminary data.</text>
</comment>
<feature type="non-terminal residue" evidence="2">
    <location>
        <position position="1"/>
    </location>
</feature>
<reference evidence="2" key="2">
    <citation type="submission" date="2021-04" db="EMBL/GenBank/DDBJ databases">
        <authorList>
            <person name="Gilroy R."/>
        </authorList>
    </citation>
    <scope>NUCLEOTIDE SEQUENCE</scope>
    <source>
        <strain evidence="2">1345</strain>
    </source>
</reference>
<evidence type="ECO:0000256" key="1">
    <source>
        <dbReference type="SAM" id="MobiDB-lite"/>
    </source>
</evidence>
<evidence type="ECO:0000313" key="3">
    <source>
        <dbReference type="Proteomes" id="UP000886750"/>
    </source>
</evidence>